<feature type="domain" description="NADP-dependent oxidoreductase" evidence="4">
    <location>
        <begin position="1"/>
        <end position="98"/>
    </location>
</feature>
<dbReference type="EMBL" id="GEVM01006061">
    <property type="protein sequence ID" value="JAU99877.1"/>
    <property type="molecule type" value="Transcribed_RNA"/>
</dbReference>
<keyword evidence="2" id="KW-0521">NADP</keyword>
<dbReference type="SUPFAM" id="SSF51430">
    <property type="entry name" value="NAD(P)-linked oxidoreductase"/>
    <property type="match status" value="1"/>
</dbReference>
<evidence type="ECO:0000256" key="1">
    <source>
        <dbReference type="ARBA" id="ARBA00006515"/>
    </source>
</evidence>
<dbReference type="InterPro" id="IPR005399">
    <property type="entry name" value="K_chnl_volt-dep_bsu_KCNAB-rel"/>
</dbReference>
<keyword evidence="6" id="KW-0407">Ion channel</keyword>
<dbReference type="GO" id="GO:0034220">
    <property type="term" value="P:monoatomic ion transmembrane transport"/>
    <property type="evidence" value="ECO:0007669"/>
    <property type="project" value="UniProtKB-KW"/>
</dbReference>
<proteinExistence type="inferred from homology"/>
<accession>A0A1J3EG47</accession>
<organism evidence="6">
    <name type="scientific">Noccaea caerulescens</name>
    <name type="common">Alpine penny-cress</name>
    <name type="synonym">Thlaspi caerulescens</name>
    <dbReference type="NCBI Taxonomy" id="107243"/>
    <lineage>
        <taxon>Eukaryota</taxon>
        <taxon>Viridiplantae</taxon>
        <taxon>Streptophyta</taxon>
        <taxon>Embryophyta</taxon>
        <taxon>Tracheophyta</taxon>
        <taxon>Spermatophyta</taxon>
        <taxon>Magnoliopsida</taxon>
        <taxon>eudicotyledons</taxon>
        <taxon>Gunneridae</taxon>
        <taxon>Pentapetalae</taxon>
        <taxon>rosids</taxon>
        <taxon>malvids</taxon>
        <taxon>Brassicales</taxon>
        <taxon>Brassicaceae</taxon>
        <taxon>Coluteocarpeae</taxon>
        <taxon>Noccaea</taxon>
    </lineage>
</organism>
<dbReference type="Gene3D" id="3.20.20.100">
    <property type="entry name" value="NADP-dependent oxidoreductase domain"/>
    <property type="match status" value="1"/>
</dbReference>
<evidence type="ECO:0000313" key="8">
    <source>
        <dbReference type="EMBL" id="JAU99877.1"/>
    </source>
</evidence>
<reference evidence="6" key="1">
    <citation type="submission" date="2016-07" db="EMBL/GenBank/DDBJ databases">
        <title>De novo transcriptome assembly of four accessions of the metal hyperaccumulator plant Noccaea caerulescens.</title>
        <authorList>
            <person name="Blande D."/>
            <person name="Halimaa P."/>
            <person name="Tervahauta A.I."/>
            <person name="Aarts M.G."/>
            <person name="Karenlampi S.O."/>
        </authorList>
    </citation>
    <scope>NUCLEOTIDE SEQUENCE</scope>
</reference>
<dbReference type="InterPro" id="IPR036812">
    <property type="entry name" value="NAD(P)_OxRdtase_dom_sf"/>
</dbReference>
<evidence type="ECO:0000259" key="4">
    <source>
        <dbReference type="Pfam" id="PF00248"/>
    </source>
</evidence>
<dbReference type="Pfam" id="PF00248">
    <property type="entry name" value="Aldo_ket_red"/>
    <property type="match status" value="1"/>
</dbReference>
<dbReference type="GO" id="GO:0016491">
    <property type="term" value="F:oxidoreductase activity"/>
    <property type="evidence" value="ECO:0007669"/>
    <property type="project" value="UniProtKB-KW"/>
</dbReference>
<dbReference type="PANTHER" id="PTHR43150">
    <property type="entry name" value="HYPERKINETIC, ISOFORM M"/>
    <property type="match status" value="1"/>
</dbReference>
<evidence type="ECO:0000313" key="5">
    <source>
        <dbReference type="EMBL" id="JAU12169.1"/>
    </source>
</evidence>
<evidence type="ECO:0000313" key="7">
    <source>
        <dbReference type="EMBL" id="JAU76356.1"/>
    </source>
</evidence>
<evidence type="ECO:0000256" key="3">
    <source>
        <dbReference type="ARBA" id="ARBA00023002"/>
    </source>
</evidence>
<dbReference type="PANTHER" id="PTHR43150:SF2">
    <property type="entry name" value="HYPERKINETIC, ISOFORM M"/>
    <property type="match status" value="1"/>
</dbReference>
<comment type="similarity">
    <text evidence="1">Belongs to the shaker potassium channel beta subunit family.</text>
</comment>
<dbReference type="EMBL" id="GEVL01000985">
    <property type="protein sequence ID" value="JAU76356.1"/>
    <property type="molecule type" value="Transcribed_RNA"/>
</dbReference>
<evidence type="ECO:0000256" key="2">
    <source>
        <dbReference type="ARBA" id="ARBA00022857"/>
    </source>
</evidence>
<keyword evidence="6" id="KW-0406">Ion transport</keyword>
<protein>
    <submittedName>
        <fullName evidence="6">Putative voltage-gated potassium channel subunit beta</fullName>
    </submittedName>
</protein>
<sequence length="110" mass="12973">MEEVCRAFDWVIRQGWAFYWGTSEWNQDEIAEAHFACEKYNLIKPVVEQCQYNIFEREKIEQGYKKLFEKKLLGTTIWSPLAGGVLTGKYNNGIPEGTRYDKNPDLLRIF</sequence>
<dbReference type="InterPro" id="IPR023210">
    <property type="entry name" value="NADP_OxRdtase_dom"/>
</dbReference>
<evidence type="ECO:0000313" key="6">
    <source>
        <dbReference type="EMBL" id="JAU30423.1"/>
    </source>
</evidence>
<gene>
    <name evidence="5" type="ORF">GA_TR7034_c0_g1_i1_g.23287</name>
    <name evidence="6" type="ORF">LC_TR14325_c0_g1_i1_g.49167</name>
    <name evidence="7" type="ORF">LE_TR18646_c0_g1_i1_g.59900</name>
    <name evidence="8" type="ORF">MP_TR10450_c0_g1_i1_g.31972</name>
</gene>
<dbReference type="EMBL" id="GEVI01020151">
    <property type="protein sequence ID" value="JAU12169.1"/>
    <property type="molecule type" value="Transcribed_RNA"/>
</dbReference>
<dbReference type="AlphaFoldDB" id="A0A1J3EG47"/>
<dbReference type="EMBL" id="GEVK01022409">
    <property type="protein sequence ID" value="JAU30423.1"/>
    <property type="molecule type" value="Transcribed_RNA"/>
</dbReference>
<name>A0A1J3EG47_NOCCA</name>
<keyword evidence="6" id="KW-0813">Transport</keyword>
<keyword evidence="3" id="KW-0560">Oxidoreductase</keyword>